<dbReference type="STRING" id="589382.SAMN04489721_3088"/>
<dbReference type="Proteomes" id="UP000199482">
    <property type="component" value="Chromosome I"/>
</dbReference>
<dbReference type="PROSITE" id="PS50112">
    <property type="entry name" value="PAS"/>
    <property type="match status" value="1"/>
</dbReference>
<dbReference type="GO" id="GO:0006355">
    <property type="term" value="P:regulation of DNA-templated transcription"/>
    <property type="evidence" value="ECO:0007669"/>
    <property type="project" value="InterPro"/>
</dbReference>
<evidence type="ECO:0000313" key="6">
    <source>
        <dbReference type="Proteomes" id="UP000893823"/>
    </source>
</evidence>
<evidence type="ECO:0000313" key="3">
    <source>
        <dbReference type="EMBL" id="MCP2367009.1"/>
    </source>
</evidence>
<reference evidence="4" key="2">
    <citation type="submission" date="2016-10" db="EMBL/GenBank/DDBJ databases">
        <authorList>
            <person name="de Groot N.N."/>
        </authorList>
    </citation>
    <scope>NUCLEOTIDE SEQUENCE [LARGE SCALE GENOMIC DNA]</scope>
    <source>
        <strain evidence="4">CPCC 202695</strain>
    </source>
</reference>
<gene>
    <name evidence="3" type="ORF">BCL57_001163</name>
    <name evidence="4" type="ORF">SAMN04489721_3088</name>
</gene>
<dbReference type="SUPFAM" id="SSF55785">
    <property type="entry name" value="PYP-like sensor domain (PAS domain)"/>
    <property type="match status" value="1"/>
</dbReference>
<feature type="domain" description="PAS" evidence="1">
    <location>
        <begin position="17"/>
        <end position="70"/>
    </location>
</feature>
<dbReference type="AlphaFoldDB" id="A0A1H1ZBN5"/>
<evidence type="ECO:0000259" key="2">
    <source>
        <dbReference type="PROSITE" id="PS50887"/>
    </source>
</evidence>
<reference evidence="5" key="1">
    <citation type="submission" date="2016-10" db="EMBL/GenBank/DDBJ databases">
        <authorList>
            <person name="Varghese N."/>
            <person name="Submissions S."/>
        </authorList>
    </citation>
    <scope>NUCLEOTIDE SEQUENCE [LARGE SCALE GENOMIC DNA]</scope>
    <source>
        <strain evidence="5">CPCC 202695</strain>
    </source>
</reference>
<dbReference type="Proteomes" id="UP000893823">
    <property type="component" value="Unassembled WGS sequence"/>
</dbReference>
<dbReference type="CDD" id="cd01949">
    <property type="entry name" value="GGDEF"/>
    <property type="match status" value="1"/>
</dbReference>
<dbReference type="InterPro" id="IPR000014">
    <property type="entry name" value="PAS"/>
</dbReference>
<evidence type="ECO:0000313" key="4">
    <source>
        <dbReference type="EMBL" id="SDT30912.1"/>
    </source>
</evidence>
<dbReference type="Gene3D" id="3.30.70.270">
    <property type="match status" value="1"/>
</dbReference>
<dbReference type="EMBL" id="SODL02000002">
    <property type="protein sequence ID" value="MCP2367009.1"/>
    <property type="molecule type" value="Genomic_DNA"/>
</dbReference>
<dbReference type="InterPro" id="IPR043128">
    <property type="entry name" value="Rev_trsase/Diguanyl_cyclase"/>
</dbReference>
<dbReference type="Gene3D" id="3.30.450.20">
    <property type="entry name" value="PAS domain"/>
    <property type="match status" value="1"/>
</dbReference>
<dbReference type="Pfam" id="PF13185">
    <property type="entry name" value="GAF_2"/>
    <property type="match status" value="1"/>
</dbReference>
<evidence type="ECO:0000313" key="5">
    <source>
        <dbReference type="Proteomes" id="UP000199482"/>
    </source>
</evidence>
<dbReference type="PROSITE" id="PS50887">
    <property type="entry name" value="GGDEF"/>
    <property type="match status" value="1"/>
</dbReference>
<accession>A0A1H1ZBN5</accession>
<dbReference type="RefSeq" id="WP_092674342.1">
    <property type="nucleotide sequence ID" value="NZ_BMDN01000002.1"/>
</dbReference>
<dbReference type="InterPro" id="IPR013767">
    <property type="entry name" value="PAS_fold"/>
</dbReference>
<dbReference type="CDD" id="cd00130">
    <property type="entry name" value="PAS"/>
    <property type="match status" value="1"/>
</dbReference>
<dbReference type="SUPFAM" id="SSF55073">
    <property type="entry name" value="Nucleotide cyclase"/>
    <property type="match status" value="1"/>
</dbReference>
<keyword evidence="6" id="KW-1185">Reference proteome</keyword>
<reference evidence="3" key="3">
    <citation type="submission" date="2022-06" db="EMBL/GenBank/DDBJ databases">
        <title>Genomic Encyclopedia of Type Strains, Phase III (KMG-III): the genomes of soil and plant-associated and newly described type strains.</title>
        <authorList>
            <person name="Whitman W."/>
        </authorList>
    </citation>
    <scope>NUCLEOTIDE SEQUENCE</scope>
    <source>
        <strain evidence="3">CPCC 202695</strain>
    </source>
</reference>
<feature type="domain" description="GGDEF" evidence="2">
    <location>
        <begin position="347"/>
        <end position="483"/>
    </location>
</feature>
<dbReference type="InterPro" id="IPR029016">
    <property type="entry name" value="GAF-like_dom_sf"/>
</dbReference>
<dbReference type="InterPro" id="IPR003018">
    <property type="entry name" value="GAF"/>
</dbReference>
<dbReference type="EMBL" id="LT629755">
    <property type="protein sequence ID" value="SDT30912.1"/>
    <property type="molecule type" value="Genomic_DNA"/>
</dbReference>
<dbReference type="FunFam" id="3.30.70.270:FF:000001">
    <property type="entry name" value="Diguanylate cyclase domain protein"/>
    <property type="match status" value="1"/>
</dbReference>
<dbReference type="SUPFAM" id="SSF55781">
    <property type="entry name" value="GAF domain-like"/>
    <property type="match status" value="1"/>
</dbReference>
<dbReference type="PANTHER" id="PTHR44757:SF2">
    <property type="entry name" value="BIOFILM ARCHITECTURE MAINTENANCE PROTEIN MBAA"/>
    <property type="match status" value="1"/>
</dbReference>
<dbReference type="InterPro" id="IPR000160">
    <property type="entry name" value="GGDEF_dom"/>
</dbReference>
<dbReference type="SMART" id="SM00267">
    <property type="entry name" value="GGDEF"/>
    <property type="match status" value="1"/>
</dbReference>
<organism evidence="4 5">
    <name type="scientific">Agromyces flavus</name>
    <dbReference type="NCBI Taxonomy" id="589382"/>
    <lineage>
        <taxon>Bacteria</taxon>
        <taxon>Bacillati</taxon>
        <taxon>Actinomycetota</taxon>
        <taxon>Actinomycetes</taxon>
        <taxon>Micrococcales</taxon>
        <taxon>Microbacteriaceae</taxon>
        <taxon>Agromyces</taxon>
    </lineage>
</organism>
<dbReference type="NCBIfam" id="TIGR00229">
    <property type="entry name" value="sensory_box"/>
    <property type="match status" value="1"/>
</dbReference>
<dbReference type="InterPro" id="IPR035965">
    <property type="entry name" value="PAS-like_dom_sf"/>
</dbReference>
<dbReference type="PANTHER" id="PTHR44757">
    <property type="entry name" value="DIGUANYLATE CYCLASE DGCP"/>
    <property type="match status" value="1"/>
</dbReference>
<dbReference type="Pfam" id="PF00990">
    <property type="entry name" value="GGDEF"/>
    <property type="match status" value="1"/>
</dbReference>
<protein>
    <submittedName>
        <fullName evidence="3">Diguanylate cyclase (GGDEF)-like protein/PAS domain S-box-containing protein</fullName>
    </submittedName>
    <submittedName>
        <fullName evidence="4">PAS domain S-box-containing protein/diguanylate cyclase (GGDEF) domain-containing protein</fullName>
    </submittedName>
</protein>
<sequence length="483" mass="51919">MTISSAPPPLGSGADELRESFAELFHGAPCGYLTTTTDGVITRANRTLVTWTGHSEDDLIGTSLVDLLTPAGQLFYEARYATVLRLAGEVREVALSIRCADGRDLPVLVNAVIAPERDGAPEEIRTAIFDATERQDYERQLLVARRQAEASEARVRVLQDASSAFGLVMNAQELGEALISAARTGLLAAGAAVLLHDEHGNQDLIADGVQVDPLISAGLMDLAAQAIEGDEVVTVSSLDQAAAIRPDLDVALQDQRLAALSIAPLRGDSASRGVVVCFYGRDQVFDDETRDIHAALARQAAQVLRRVRLQEELSHRALHDQLTGLANRKLLQERLEAALAGAQRDGRPLSIVFIDLDGFKPINDALGHRIGDEVLVEVADRLRGVARASDPVARYGGDEFVIVCENADAEAARILAERFRHEVGRPLTSVPPRYAVAASIGVATWNPDDRAGAPDADQLIRLADEAMYDSKRGGRDRVTSVTA</sequence>
<proteinExistence type="predicted"/>
<dbReference type="InterPro" id="IPR052155">
    <property type="entry name" value="Biofilm_reg_signaling"/>
</dbReference>
<dbReference type="SMART" id="SM00091">
    <property type="entry name" value="PAS"/>
    <property type="match status" value="1"/>
</dbReference>
<dbReference type="Pfam" id="PF00989">
    <property type="entry name" value="PAS"/>
    <property type="match status" value="1"/>
</dbReference>
<name>A0A1H1ZBN5_9MICO</name>
<dbReference type="InterPro" id="IPR029787">
    <property type="entry name" value="Nucleotide_cyclase"/>
</dbReference>
<dbReference type="NCBIfam" id="TIGR00254">
    <property type="entry name" value="GGDEF"/>
    <property type="match status" value="1"/>
</dbReference>
<dbReference type="Gene3D" id="3.30.450.40">
    <property type="match status" value="1"/>
</dbReference>
<evidence type="ECO:0000259" key="1">
    <source>
        <dbReference type="PROSITE" id="PS50112"/>
    </source>
</evidence>
<dbReference type="OrthoDB" id="23692at2"/>